<name>A0A131XMV2_9ACAR</name>
<feature type="domain" description="RING-type" evidence="18">
    <location>
        <begin position="274"/>
        <end position="313"/>
    </location>
</feature>
<evidence type="ECO:0000256" key="16">
    <source>
        <dbReference type="PROSITE-ProRule" id="PRU00175"/>
    </source>
</evidence>
<keyword evidence="6" id="KW-0812">Transmembrane</keyword>
<reference evidence="19" key="1">
    <citation type="journal article" date="2017" name="Ticks Tick Borne Dis.">
        <title>An insight into the sialome of Hyalomma excavatum.</title>
        <authorList>
            <person name="Ribeiro J.M."/>
            <person name="Slovak M."/>
            <person name="Francischetti I.M."/>
        </authorList>
    </citation>
    <scope>NUCLEOTIDE SEQUENCE</scope>
    <source>
        <strain evidence="19">Samish</strain>
        <tissue evidence="19">Salivary glands</tissue>
    </source>
</reference>
<keyword evidence="13 15" id="KW-0576">Peroxisome</keyword>
<dbReference type="GO" id="GO:0008270">
    <property type="term" value="F:zinc ion binding"/>
    <property type="evidence" value="ECO:0007669"/>
    <property type="project" value="UniProtKB-KW"/>
</dbReference>
<dbReference type="GO" id="GO:0004842">
    <property type="term" value="F:ubiquitin-protein transferase activity"/>
    <property type="evidence" value="ECO:0007669"/>
    <property type="project" value="TreeGrafter"/>
</dbReference>
<comment type="pathway">
    <text evidence="2">Protein modification; protein ubiquitination.</text>
</comment>
<comment type="subcellular location">
    <subcellularLocation>
        <location evidence="1">Peroxisome membrane</location>
        <topology evidence="1">Multi-pass membrane protein</topology>
    </subcellularLocation>
</comment>
<dbReference type="PANTHER" id="PTHR12888:SF0">
    <property type="entry name" value="PEROXISOME ASSEMBLY PROTEIN 12"/>
    <property type="match status" value="1"/>
</dbReference>
<sequence length="329" mass="35968">MAEYGAHLATHLAQKPSIFEVLAQENLARALRNALRHLISYFADLRGGKRPRRSWLKAHRDELVTLADLSVQLYHLARYASSFSEHFYGLRRVAANSTSDAALKRSHVLRSLASLVLLPYVRTKLDALVFDEELPRGGEGQGWMSTLRRVYPAFSLACEAASLSFALFYAVGKSSVHSPTLSLSSVRLEVAPSVPVSPDPNAGKAVRVLRGVADAFSATLATAAFLLHFVDWWNSQRKGSLVAEPPVPAPPLTDERSEHSGGREPQSLMRRGDCPLCLKEIAARAAVLTTSGYVFCYDCIRSHLSSGRTTCPVTGYPSSHENVVLLVGQ</sequence>
<dbReference type="AlphaFoldDB" id="A0A131XMV2"/>
<evidence type="ECO:0000256" key="13">
    <source>
        <dbReference type="ARBA" id="ARBA00023140"/>
    </source>
</evidence>
<dbReference type="InterPro" id="IPR013083">
    <property type="entry name" value="Znf_RING/FYVE/PHD"/>
</dbReference>
<evidence type="ECO:0000256" key="4">
    <source>
        <dbReference type="ARBA" id="ARBA00018980"/>
    </source>
</evidence>
<feature type="compositionally biased region" description="Basic and acidic residues" evidence="17">
    <location>
        <begin position="253"/>
        <end position="262"/>
    </location>
</feature>
<evidence type="ECO:0000256" key="7">
    <source>
        <dbReference type="ARBA" id="ARBA00022723"/>
    </source>
</evidence>
<protein>
    <recommendedName>
        <fullName evidence="4 15">Peroxisome assembly protein 12</fullName>
    </recommendedName>
    <alternativeName>
        <fullName evidence="14 15">Peroxin-12</fullName>
    </alternativeName>
</protein>
<evidence type="ECO:0000256" key="11">
    <source>
        <dbReference type="ARBA" id="ARBA00022989"/>
    </source>
</evidence>
<proteinExistence type="evidence at transcript level"/>
<keyword evidence="7" id="KW-0479">Metal-binding</keyword>
<evidence type="ECO:0000259" key="18">
    <source>
        <dbReference type="PROSITE" id="PS50089"/>
    </source>
</evidence>
<dbReference type="Gene3D" id="3.30.40.10">
    <property type="entry name" value="Zinc/RING finger domain, C3HC4 (zinc finger)"/>
    <property type="match status" value="1"/>
</dbReference>
<dbReference type="GO" id="GO:0005778">
    <property type="term" value="C:peroxisomal membrane"/>
    <property type="evidence" value="ECO:0007669"/>
    <property type="project" value="UniProtKB-SubCell"/>
</dbReference>
<keyword evidence="19" id="KW-0436">Ligase</keyword>
<evidence type="ECO:0000256" key="12">
    <source>
        <dbReference type="ARBA" id="ARBA00023136"/>
    </source>
</evidence>
<evidence type="ECO:0000313" key="19">
    <source>
        <dbReference type="EMBL" id="JAP67458.1"/>
    </source>
</evidence>
<dbReference type="GO" id="GO:1990429">
    <property type="term" value="C:peroxisomal importomer complex"/>
    <property type="evidence" value="ECO:0007669"/>
    <property type="project" value="TreeGrafter"/>
</dbReference>
<dbReference type="Pfam" id="PF04757">
    <property type="entry name" value="Pex2_Pex12"/>
    <property type="match status" value="1"/>
</dbReference>
<dbReference type="InterPro" id="IPR001841">
    <property type="entry name" value="Znf_RING"/>
</dbReference>
<evidence type="ECO:0000256" key="14">
    <source>
        <dbReference type="ARBA" id="ARBA00029692"/>
    </source>
</evidence>
<keyword evidence="5" id="KW-0813">Transport</keyword>
<dbReference type="EMBL" id="GEFH01001123">
    <property type="protein sequence ID" value="JAP67458.1"/>
    <property type="molecule type" value="mRNA"/>
</dbReference>
<keyword evidence="10" id="KW-0653">Protein transport</keyword>
<evidence type="ECO:0000256" key="2">
    <source>
        <dbReference type="ARBA" id="ARBA00004906"/>
    </source>
</evidence>
<dbReference type="GO" id="GO:0006513">
    <property type="term" value="P:protein monoubiquitination"/>
    <property type="evidence" value="ECO:0007669"/>
    <property type="project" value="TreeGrafter"/>
</dbReference>
<evidence type="ECO:0000256" key="6">
    <source>
        <dbReference type="ARBA" id="ARBA00022692"/>
    </source>
</evidence>
<evidence type="ECO:0000256" key="1">
    <source>
        <dbReference type="ARBA" id="ARBA00004585"/>
    </source>
</evidence>
<dbReference type="CDD" id="cd16451">
    <property type="entry name" value="mRING_PEX12"/>
    <property type="match status" value="1"/>
</dbReference>
<dbReference type="InterPro" id="IPR017375">
    <property type="entry name" value="PEX12"/>
</dbReference>
<evidence type="ECO:0000256" key="15">
    <source>
        <dbReference type="PIRNR" id="PIRNR038074"/>
    </source>
</evidence>
<evidence type="ECO:0000256" key="17">
    <source>
        <dbReference type="SAM" id="MobiDB-lite"/>
    </source>
</evidence>
<comment type="function">
    <text evidence="15">Component of a retrotranslocation channel required for peroxisome organization by mediating export of the PEX5 receptor from peroxisomes to the cytosol, thereby promoting PEX5 recycling.</text>
</comment>
<evidence type="ECO:0000256" key="8">
    <source>
        <dbReference type="ARBA" id="ARBA00022771"/>
    </source>
</evidence>
<evidence type="ECO:0000256" key="3">
    <source>
        <dbReference type="ARBA" id="ARBA00008704"/>
    </source>
</evidence>
<dbReference type="GO" id="GO:0016558">
    <property type="term" value="P:protein import into peroxisome matrix"/>
    <property type="evidence" value="ECO:0007669"/>
    <property type="project" value="UniProtKB-UniRule"/>
</dbReference>
<dbReference type="PROSITE" id="PS50089">
    <property type="entry name" value="ZF_RING_2"/>
    <property type="match status" value="1"/>
</dbReference>
<keyword evidence="8 16" id="KW-0863">Zinc-finger</keyword>
<keyword evidence="11" id="KW-1133">Transmembrane helix</keyword>
<evidence type="ECO:0000256" key="10">
    <source>
        <dbReference type="ARBA" id="ARBA00022927"/>
    </source>
</evidence>
<comment type="similarity">
    <text evidence="3 15">Belongs to the pex2/pex10/pex12 family.</text>
</comment>
<dbReference type="InterPro" id="IPR006845">
    <property type="entry name" value="Pex_N"/>
</dbReference>
<dbReference type="PIRSF" id="PIRSF038074">
    <property type="entry name" value="Peroxisome_assembly_p12"/>
    <property type="match status" value="1"/>
</dbReference>
<accession>A0A131XMV2</accession>
<evidence type="ECO:0000256" key="5">
    <source>
        <dbReference type="ARBA" id="ARBA00022448"/>
    </source>
</evidence>
<keyword evidence="9" id="KW-0862">Zinc</keyword>
<dbReference type="InterPro" id="IPR018957">
    <property type="entry name" value="Znf_C3HC4_RING-type"/>
</dbReference>
<feature type="region of interest" description="Disordered" evidence="17">
    <location>
        <begin position="242"/>
        <end position="267"/>
    </location>
</feature>
<evidence type="ECO:0000256" key="9">
    <source>
        <dbReference type="ARBA" id="ARBA00022833"/>
    </source>
</evidence>
<dbReference type="PANTHER" id="PTHR12888">
    <property type="entry name" value="PEROXISOME ASSEMBLY PROTEIN 12 PEROXIN-12"/>
    <property type="match status" value="1"/>
</dbReference>
<dbReference type="Pfam" id="PF00097">
    <property type="entry name" value="zf-C3HC4"/>
    <property type="match status" value="1"/>
</dbReference>
<dbReference type="SMART" id="SM00184">
    <property type="entry name" value="RING"/>
    <property type="match status" value="1"/>
</dbReference>
<dbReference type="SUPFAM" id="SSF57850">
    <property type="entry name" value="RING/U-box"/>
    <property type="match status" value="1"/>
</dbReference>
<organism evidence="19">
    <name type="scientific">Hyalomma excavatum</name>
    <dbReference type="NCBI Taxonomy" id="257692"/>
    <lineage>
        <taxon>Eukaryota</taxon>
        <taxon>Metazoa</taxon>
        <taxon>Ecdysozoa</taxon>
        <taxon>Arthropoda</taxon>
        <taxon>Chelicerata</taxon>
        <taxon>Arachnida</taxon>
        <taxon>Acari</taxon>
        <taxon>Parasitiformes</taxon>
        <taxon>Ixodida</taxon>
        <taxon>Ixodoidea</taxon>
        <taxon>Ixodidae</taxon>
        <taxon>Hyalomminae</taxon>
        <taxon>Hyalomma</taxon>
    </lineage>
</organism>
<dbReference type="GO" id="GO:0016874">
    <property type="term" value="F:ligase activity"/>
    <property type="evidence" value="ECO:0007669"/>
    <property type="project" value="UniProtKB-KW"/>
</dbReference>
<keyword evidence="12 15" id="KW-0472">Membrane</keyword>